<dbReference type="Proteomes" id="UP001497535">
    <property type="component" value="Unassembled WGS sequence"/>
</dbReference>
<reference evidence="1" key="1">
    <citation type="submission" date="2023-11" db="EMBL/GenBank/DDBJ databases">
        <authorList>
            <person name="Poullet M."/>
        </authorList>
    </citation>
    <scope>NUCLEOTIDE SEQUENCE</scope>
    <source>
        <strain evidence="1">E1834</strain>
    </source>
</reference>
<organism evidence="1 2">
    <name type="scientific">Meloidogyne enterolobii</name>
    <name type="common">Root-knot nematode worm</name>
    <name type="synonym">Meloidogyne mayaguensis</name>
    <dbReference type="NCBI Taxonomy" id="390850"/>
    <lineage>
        <taxon>Eukaryota</taxon>
        <taxon>Metazoa</taxon>
        <taxon>Ecdysozoa</taxon>
        <taxon>Nematoda</taxon>
        <taxon>Chromadorea</taxon>
        <taxon>Rhabditida</taxon>
        <taxon>Tylenchina</taxon>
        <taxon>Tylenchomorpha</taxon>
        <taxon>Tylenchoidea</taxon>
        <taxon>Meloidogynidae</taxon>
        <taxon>Meloidogyninae</taxon>
        <taxon>Meloidogyne</taxon>
    </lineage>
</organism>
<proteinExistence type="predicted"/>
<keyword evidence="2" id="KW-1185">Reference proteome</keyword>
<sequence>MYTLNKNGFSPNNRRYVPTESLLKKSCSRHWIVIPRHGTTYPVTESTSPVDGTTSPVTESTSPVHGTTSSVHGTTSPVDGTTSPVHGTTSSVHGTTSPVDGTTSPVYGTTSSVHGTTSPVDGTTSPVDGTYSVHWSTSPITDCESRSPIVRSTFWYFKFLWSYNRLDQSSTTSLLLQKYNSGIGEKRKEEGDGLPPRSATMPPLKSILKKKQQSSIGASNPSLTTTMPTPLGYSNQRKGGMFSRFVPFRSISEDHQDEQRQRSPPLYKYNLFSNSNKNNNVSSSPTDFSTSTSSSNGTIEEEEIDSGIADCFYCSSGNINKNEINQQQKQQKRVSFSEQVQARVYRSTSSILGQRKKNEKKARSRATRRCNSDESETTTTNSYDATNDEFKRSYLGIYKDNLSTNNSGIVCKSMASSTSDGSTNGANSGGGMSVLAQ</sequence>
<accession>A0ACB1B3L6</accession>
<name>A0ACB1B3L6_MELEN</name>
<protein>
    <submittedName>
        <fullName evidence="1">Uncharacterized protein</fullName>
    </submittedName>
</protein>
<comment type="caution">
    <text evidence="1">The sequence shown here is derived from an EMBL/GenBank/DDBJ whole genome shotgun (WGS) entry which is preliminary data.</text>
</comment>
<gene>
    <name evidence="1" type="ORF">MENTE1834_LOCUS46932</name>
</gene>
<evidence type="ECO:0000313" key="2">
    <source>
        <dbReference type="Proteomes" id="UP001497535"/>
    </source>
</evidence>
<dbReference type="EMBL" id="CAVMJV010000178">
    <property type="protein sequence ID" value="CAK5121016.1"/>
    <property type="molecule type" value="Genomic_DNA"/>
</dbReference>
<evidence type="ECO:0000313" key="1">
    <source>
        <dbReference type="EMBL" id="CAK5121016.1"/>
    </source>
</evidence>